<dbReference type="EMBL" id="FOQD01000012">
    <property type="protein sequence ID" value="SFI77978.1"/>
    <property type="molecule type" value="Genomic_DNA"/>
</dbReference>
<name>A0A1I3L064_9PLAN</name>
<evidence type="ECO:0000313" key="1">
    <source>
        <dbReference type="EMBL" id="SFI77978.1"/>
    </source>
</evidence>
<gene>
    <name evidence="1" type="ORF">SAMN05421753_11294</name>
</gene>
<sequence length="279" mass="31440">MSAFWTGREQLRSGICTIDGTTIQVVGGVYSAKQDRTVMTFDEDLHSVRYDFQSENPRDNFLYLQTPEFVAIHGYRGSNNLFLGRVDDKIRLRRPPQVIDPRNLGLFNSAELKQATFAESRDQLRATDLIEGTVGEGTSSRAQLNIRSDDEKVIAQRRLTLDTEKQFAPTRLEIVGIGSQAKDWPSPLNSADVEWNQMGNAWVPAKAVMVDRTSKGSEIRVLNLAWEKVNEPISPEVFDWNKIEITDGAELIDARLDPKKPVVTKKKAAKTQVFDQTSK</sequence>
<reference evidence="2" key="1">
    <citation type="submission" date="2016-10" db="EMBL/GenBank/DDBJ databases">
        <authorList>
            <person name="Varghese N."/>
            <person name="Submissions S."/>
        </authorList>
    </citation>
    <scope>NUCLEOTIDE SEQUENCE [LARGE SCALE GENOMIC DNA]</scope>
    <source>
        <strain evidence="2">DSM 26348</strain>
    </source>
</reference>
<protein>
    <submittedName>
        <fullName evidence="1">Uncharacterized protein</fullName>
    </submittedName>
</protein>
<dbReference type="AlphaFoldDB" id="A0A1I3L064"/>
<keyword evidence="2" id="KW-1185">Reference proteome</keyword>
<accession>A0A1I3L064</accession>
<organism evidence="1 2">
    <name type="scientific">Planctomicrobium piriforme</name>
    <dbReference type="NCBI Taxonomy" id="1576369"/>
    <lineage>
        <taxon>Bacteria</taxon>
        <taxon>Pseudomonadati</taxon>
        <taxon>Planctomycetota</taxon>
        <taxon>Planctomycetia</taxon>
        <taxon>Planctomycetales</taxon>
        <taxon>Planctomycetaceae</taxon>
        <taxon>Planctomicrobium</taxon>
    </lineage>
</organism>
<dbReference type="Proteomes" id="UP000199518">
    <property type="component" value="Unassembled WGS sequence"/>
</dbReference>
<proteinExistence type="predicted"/>
<evidence type="ECO:0000313" key="2">
    <source>
        <dbReference type="Proteomes" id="UP000199518"/>
    </source>
</evidence>